<dbReference type="RefSeq" id="XP_031423172.1">
    <property type="nucleotide sequence ID" value="XM_031567312.2"/>
</dbReference>
<proteinExistence type="predicted"/>
<name>A0A6P8FIX8_CLUHA</name>
<keyword evidence="2" id="KW-1185">Reference proteome</keyword>
<accession>A0A6P8FIX8</accession>
<feature type="compositionally biased region" description="Polar residues" evidence="1">
    <location>
        <begin position="246"/>
        <end position="266"/>
    </location>
</feature>
<evidence type="ECO:0000313" key="3">
    <source>
        <dbReference type="RefSeq" id="XP_031423172.1"/>
    </source>
</evidence>
<feature type="compositionally biased region" description="Basic and acidic residues" evidence="1">
    <location>
        <begin position="332"/>
        <end position="341"/>
    </location>
</feature>
<feature type="compositionally biased region" description="Polar residues" evidence="1">
    <location>
        <begin position="188"/>
        <end position="206"/>
    </location>
</feature>
<reference evidence="3" key="1">
    <citation type="submission" date="2025-08" db="UniProtKB">
        <authorList>
            <consortium name="RefSeq"/>
        </authorList>
    </citation>
    <scope>IDENTIFICATION</scope>
</reference>
<protein>
    <submittedName>
        <fullName evidence="3">Uncharacterized protein C6orf132</fullName>
    </submittedName>
</protein>
<feature type="region of interest" description="Disordered" evidence="1">
    <location>
        <begin position="146"/>
        <end position="266"/>
    </location>
</feature>
<dbReference type="GeneID" id="105900111"/>
<sequence>MKKGFLSRKSPSLFDSNAGQMKDGGMEHLELVLDSSAIPESGTAKVRSRPTVNYLNAHTFSDTAQGFAVPTPKVPLLPFLNGPKTNGTGSTQQLHNGGLIVVPDDEGEILIPPPPSVAPPPPPPQFIPPSPKFVSAPLVFGDFEVPPELASLQPPPMPAPKPPTVAQSQDIDLTSLKPPPMPPPKPPSDTSSTNSVKASLPISTPLNHPPVVPDCPKFTPPPPPVVKQQPSGPQKAPPPKPVRMSSMANIDSATAVPSSFNPQNTAKVYSIPKTTLLSGGIDRDVRPKSILLLEDSSGDSFRVHVNGSTTASPAQTPLPPAKPARRGSSNTLDKDLKDLKDNMTATLPGQPNAVSSSAPKTQTPPNPISTPPNPAATPPKVSPKLQKVPAAPAPQETSQTKVLGGSQGKPHQYSPLLTRKLHNLKANESSGTREGVASPLALLMAAKERDRQRSSLSRENSTKSSRSVELPVRATIQPSELKPNSFTVIPKTSSSSSLTSQERLPVEKPDLSVQPAVAVKPQAPAQVTPLQERTLVAKQEPKLPVPSTAPSSSPINVKKKVLENQVNNPAPALSCARDQEKGEDLSIPFIPPPPEFANSDPEDGEGPPSTPPPDPPSKATIPPPPPAKGPPVSPLPITKGPHTAQKPKPPTAPQLPPSPGELKAKIAQQTKPKLPQNLPPAPTSANQATLLSILQKKMLEMDPKLSVPVKETDNNTDEWGTMPPDEGVIPVPPKTSPKAKGATLPAQSRGLDMRELETRVAQKKAENVAALSKTATSNGPSKQPYGMTFTIRPGTKQPITPISKIDS</sequence>
<dbReference type="KEGG" id="char:105900111"/>
<feature type="compositionally biased region" description="Polar residues" evidence="1">
    <location>
        <begin position="306"/>
        <end position="315"/>
    </location>
</feature>
<feature type="compositionally biased region" description="Polar residues" evidence="1">
    <location>
        <begin position="9"/>
        <end position="19"/>
    </location>
</feature>
<feature type="region of interest" description="Disordered" evidence="1">
    <location>
        <begin position="295"/>
        <end position="688"/>
    </location>
</feature>
<feature type="compositionally biased region" description="Polar residues" evidence="1">
    <location>
        <begin position="343"/>
        <end position="361"/>
    </location>
</feature>
<evidence type="ECO:0000256" key="1">
    <source>
        <dbReference type="SAM" id="MobiDB-lite"/>
    </source>
</evidence>
<feature type="compositionally biased region" description="Polar residues" evidence="1">
    <location>
        <begin position="454"/>
        <end position="467"/>
    </location>
</feature>
<evidence type="ECO:0000313" key="2">
    <source>
        <dbReference type="Proteomes" id="UP000515152"/>
    </source>
</evidence>
<feature type="compositionally biased region" description="Pro residues" evidence="1">
    <location>
        <begin position="647"/>
        <end position="659"/>
    </location>
</feature>
<feature type="compositionally biased region" description="Pro residues" evidence="1">
    <location>
        <begin position="207"/>
        <end position="225"/>
    </location>
</feature>
<dbReference type="PRINTS" id="PR01217">
    <property type="entry name" value="PRICHEXTENSN"/>
</dbReference>
<feature type="compositionally biased region" description="Pro residues" evidence="1">
    <location>
        <begin position="177"/>
        <end position="187"/>
    </location>
</feature>
<gene>
    <name evidence="3" type="primary">LOC105900111</name>
</gene>
<feature type="region of interest" description="Disordered" evidence="1">
    <location>
        <begin position="704"/>
        <end position="753"/>
    </location>
</feature>
<feature type="region of interest" description="Disordered" evidence="1">
    <location>
        <begin position="1"/>
        <end position="21"/>
    </location>
</feature>
<feature type="compositionally biased region" description="Low complexity" evidence="1">
    <location>
        <begin position="513"/>
        <end position="529"/>
    </location>
</feature>
<feature type="compositionally biased region" description="Pro residues" evidence="1">
    <location>
        <begin position="608"/>
        <end position="634"/>
    </location>
</feature>
<feature type="compositionally biased region" description="Pro residues" evidence="1">
    <location>
        <begin position="362"/>
        <end position="381"/>
    </location>
</feature>
<dbReference type="Proteomes" id="UP000515152">
    <property type="component" value="Chromosome 5"/>
</dbReference>
<feature type="compositionally biased region" description="Pro residues" evidence="1">
    <location>
        <begin position="153"/>
        <end position="163"/>
    </location>
</feature>
<organism evidence="2 3">
    <name type="scientific">Clupea harengus</name>
    <name type="common">Atlantic herring</name>
    <dbReference type="NCBI Taxonomy" id="7950"/>
    <lineage>
        <taxon>Eukaryota</taxon>
        <taxon>Metazoa</taxon>
        <taxon>Chordata</taxon>
        <taxon>Craniata</taxon>
        <taxon>Vertebrata</taxon>
        <taxon>Euteleostomi</taxon>
        <taxon>Actinopterygii</taxon>
        <taxon>Neopterygii</taxon>
        <taxon>Teleostei</taxon>
        <taxon>Clupei</taxon>
        <taxon>Clupeiformes</taxon>
        <taxon>Clupeoidei</taxon>
        <taxon>Clupeidae</taxon>
        <taxon>Clupea</taxon>
    </lineage>
</organism>
<feature type="compositionally biased region" description="Polar residues" evidence="1">
    <location>
        <begin position="476"/>
        <end position="491"/>
    </location>
</feature>
<dbReference type="PANTHER" id="PTHR35077:SF2">
    <property type="entry name" value="SIMILAR TO AI661453 PROTEIN"/>
    <property type="match status" value="1"/>
</dbReference>
<dbReference type="OrthoDB" id="8948756at2759"/>
<dbReference type="PANTHER" id="PTHR35077">
    <property type="entry name" value="SIMILAR TO AI661453 PROTEIN"/>
    <property type="match status" value="1"/>
</dbReference>
<feature type="region of interest" description="Disordered" evidence="1">
    <location>
        <begin position="768"/>
        <end position="807"/>
    </location>
</feature>
<dbReference type="AlphaFoldDB" id="A0A6P8FIX8"/>